<keyword evidence="3" id="KW-1185">Reference proteome</keyword>
<dbReference type="RefSeq" id="WP_111361328.1">
    <property type="nucleotide sequence ID" value="NZ_MEHT01000023.1"/>
</dbReference>
<dbReference type="GO" id="GO:0016740">
    <property type="term" value="F:transferase activity"/>
    <property type="evidence" value="ECO:0007669"/>
    <property type="project" value="UniProtKB-KW"/>
</dbReference>
<feature type="domain" description="Polysaccharide pyruvyl transferase" evidence="1">
    <location>
        <begin position="82"/>
        <end position="217"/>
    </location>
</feature>
<dbReference type="EMBL" id="QKZQ01000012">
    <property type="protein sequence ID" value="PZX40648.1"/>
    <property type="molecule type" value="Genomic_DNA"/>
</dbReference>
<dbReference type="AlphaFoldDB" id="A0A2W7PWY0"/>
<protein>
    <submittedName>
        <fullName evidence="2">Pyruvyl transferase</fullName>
    </submittedName>
</protein>
<proteinExistence type="predicted"/>
<sequence length="286" mass="32490">MHKKITTKKIINLAKDAFLKSSNPRSIPLLYFNEVMNIGDLLSPYLVREISARNVHRAHTSIFPRLLGLGSILGAATAKDYVWGSGFISPNISNLTINPRRVYAVRGKATRDLLAKNKILTQDLPLGDPALLMPRYFYPKVKVVSGRIGIVPHYVDYKVMSEMLVGTGSELHLIDVRREPELFISDLLSCQFVFSSSLHGLILADTYQIPNLWIRISNKIVGGDWKFNDYFSTTDFPEKQVYCIKERQDIEHLAMLADRVCQISRFLESAEDLLDSFPRKFINDAI</sequence>
<dbReference type="InterPro" id="IPR007345">
    <property type="entry name" value="Polysacch_pyruvyl_Trfase"/>
</dbReference>
<evidence type="ECO:0000313" key="2">
    <source>
        <dbReference type="EMBL" id="PZX40648.1"/>
    </source>
</evidence>
<dbReference type="Proteomes" id="UP000249364">
    <property type="component" value="Unassembled WGS sequence"/>
</dbReference>
<gene>
    <name evidence="2" type="ORF">LY56_02531</name>
</gene>
<dbReference type="OrthoDB" id="9803627at2"/>
<accession>A0A2W7PWY0</accession>
<name>A0A2W7PWY0_9RHOB</name>
<evidence type="ECO:0000313" key="3">
    <source>
        <dbReference type="Proteomes" id="UP000249364"/>
    </source>
</evidence>
<organism evidence="2 3">
    <name type="scientific">Roseinatronobacter thiooxidans</name>
    <dbReference type="NCBI Taxonomy" id="121821"/>
    <lineage>
        <taxon>Bacteria</taxon>
        <taxon>Pseudomonadati</taxon>
        <taxon>Pseudomonadota</taxon>
        <taxon>Alphaproteobacteria</taxon>
        <taxon>Rhodobacterales</taxon>
        <taxon>Paracoccaceae</taxon>
        <taxon>Roseinatronobacter</taxon>
    </lineage>
</organism>
<reference evidence="2 3" key="1">
    <citation type="submission" date="2018-06" db="EMBL/GenBank/DDBJ databases">
        <title>Genomic Encyclopedia of Archaeal and Bacterial Type Strains, Phase II (KMG-II): from individual species to whole genera.</title>
        <authorList>
            <person name="Goeker M."/>
        </authorList>
    </citation>
    <scope>NUCLEOTIDE SEQUENCE [LARGE SCALE GENOMIC DNA]</scope>
    <source>
        <strain evidence="2 3">DSM 13087</strain>
    </source>
</reference>
<dbReference type="Pfam" id="PF04230">
    <property type="entry name" value="PS_pyruv_trans"/>
    <property type="match status" value="1"/>
</dbReference>
<evidence type="ECO:0000259" key="1">
    <source>
        <dbReference type="Pfam" id="PF04230"/>
    </source>
</evidence>
<comment type="caution">
    <text evidence="2">The sequence shown here is derived from an EMBL/GenBank/DDBJ whole genome shotgun (WGS) entry which is preliminary data.</text>
</comment>
<dbReference type="STRING" id="121821.GCA_001870675_01304"/>
<keyword evidence="2" id="KW-0808">Transferase</keyword>